<proteinExistence type="predicted"/>
<dbReference type="InterPro" id="IPR050987">
    <property type="entry name" value="AtrR-like"/>
</dbReference>
<dbReference type="Proteomes" id="UP001303373">
    <property type="component" value="Chromosome 10"/>
</dbReference>
<dbReference type="SMART" id="SM00906">
    <property type="entry name" value="Fungal_trans"/>
    <property type="match status" value="1"/>
</dbReference>
<dbReference type="Pfam" id="PF04082">
    <property type="entry name" value="Fungal_trans"/>
    <property type="match status" value="1"/>
</dbReference>
<dbReference type="GO" id="GO:0008270">
    <property type="term" value="F:zinc ion binding"/>
    <property type="evidence" value="ECO:0007669"/>
    <property type="project" value="InterPro"/>
</dbReference>
<dbReference type="CDD" id="cd12148">
    <property type="entry name" value="fungal_TF_MHR"/>
    <property type="match status" value="1"/>
</dbReference>
<keyword evidence="2" id="KW-0539">Nucleus</keyword>
<keyword evidence="1" id="KW-0479">Metal-binding</keyword>
<protein>
    <recommendedName>
        <fullName evidence="5">Zn(2)-C6 fungal-type domain-containing protein</fullName>
    </recommendedName>
</protein>
<evidence type="ECO:0000313" key="7">
    <source>
        <dbReference type="Proteomes" id="UP001303373"/>
    </source>
</evidence>
<evidence type="ECO:0000256" key="2">
    <source>
        <dbReference type="ARBA" id="ARBA00023242"/>
    </source>
</evidence>
<reference evidence="6 7" key="1">
    <citation type="submission" date="2023-11" db="EMBL/GenBank/DDBJ databases">
        <title>An acidophilic fungus is an integral part of prey digestion in a carnivorous sundew plant.</title>
        <authorList>
            <person name="Tsai I.J."/>
        </authorList>
    </citation>
    <scope>NUCLEOTIDE SEQUENCE [LARGE SCALE GENOMIC DNA]</scope>
    <source>
        <strain evidence="6">169a</strain>
    </source>
</reference>
<name>A0AAQ3MAX5_9PEZI</name>
<sequence>MALGDNNLIMDMQRPLPGTHSPATSNSTSYSAPTSSHGLPPTSAPHASTPYTPGVLHNRERYSPPGSSHGGTTAMPNGYPYYSNRAGPTSAGVMADHYHQTDSIGSPGMSPTHVSAAVLSAQQKRAYRQRRKEPSCDACRERKVKCDATDTTSCSECSTRGVKCQFTKETNRRMSSIKQVQDLEKQLSQAKERISQLNTLLQNEGKGEHESGLGLSNVPALHLPDVVTTAERRQGPPAMDGFDETRQNIRKFSKGIFKLPPPYRQFGLSALYPHHSTVRLPPRKTTDRLLSHYQGSVHVYAPMLHWPTFQQELENVYRVGGFQHSRHIWVALFFAMLACGTLMDPQPQGSAQEGEGGHFMNLALQSVDSWNDELDMDFARTALLISIFHIEVNIRSPGWMWLGAAVRVAQDIGLHLDRGPYPAIEAEMRKRVWWSVYNWDRIVSLEIGKPLQIDDDDCDVGEPTPVNDDCIRSTGIIVPTQGQVPVSGLVAVVPVVRMTAQLKKTLKSRTIAAATLATYDEHFKSIMASYPDPYPIHSSKELDPRLLTAACALQTIRFFLYRHNLTPAARPADRRDALERCVSVAQDTATYVSRSIYTRGHVDEAHMASWAARLRTMSPAFFCAHIWRCELVLCLRGNYSAALTLVQASAAVGDLRKLNVACGRYLAFFLDKLMSRLQAGYTQQQLDVDEEMLAYASGDIQGNAEEAWAWSGSETGASLNSKAEHAYGHRHPSDVQHHPSGPLSERERQEWGGWEYVQRTLTRLMQDSRHASHSRSQSHPHSQTSSQGPPPPPPPQALSSPHHHPSYHSQPPSATASYAPRSPHSHPTPSQQHPPHLPPPTFHPHSHHSLAAHQAINFPKPPMSSGSNETSGGVVSNSGSGSRISIKDIM</sequence>
<dbReference type="GO" id="GO:0000981">
    <property type="term" value="F:DNA-binding transcription factor activity, RNA polymerase II-specific"/>
    <property type="evidence" value="ECO:0007669"/>
    <property type="project" value="InterPro"/>
</dbReference>
<dbReference type="AlphaFoldDB" id="A0AAQ3MAX5"/>
<keyword evidence="3" id="KW-0175">Coiled coil</keyword>
<organism evidence="6 7">
    <name type="scientific">Acrodontium crateriforme</name>
    <dbReference type="NCBI Taxonomy" id="150365"/>
    <lineage>
        <taxon>Eukaryota</taxon>
        <taxon>Fungi</taxon>
        <taxon>Dikarya</taxon>
        <taxon>Ascomycota</taxon>
        <taxon>Pezizomycotina</taxon>
        <taxon>Dothideomycetes</taxon>
        <taxon>Dothideomycetidae</taxon>
        <taxon>Mycosphaerellales</taxon>
        <taxon>Teratosphaeriaceae</taxon>
        <taxon>Acrodontium</taxon>
    </lineage>
</organism>
<accession>A0AAQ3MAX5</accession>
<keyword evidence="7" id="KW-1185">Reference proteome</keyword>
<dbReference type="GO" id="GO:0003677">
    <property type="term" value="F:DNA binding"/>
    <property type="evidence" value="ECO:0007669"/>
    <property type="project" value="InterPro"/>
</dbReference>
<feature type="region of interest" description="Disordered" evidence="4">
    <location>
        <begin position="723"/>
        <end position="749"/>
    </location>
</feature>
<dbReference type="SUPFAM" id="SSF57701">
    <property type="entry name" value="Zn2/Cys6 DNA-binding domain"/>
    <property type="match status" value="1"/>
</dbReference>
<feature type="compositionally biased region" description="Low complexity" evidence="4">
    <location>
        <begin position="825"/>
        <end position="834"/>
    </location>
</feature>
<evidence type="ECO:0000256" key="4">
    <source>
        <dbReference type="SAM" id="MobiDB-lite"/>
    </source>
</evidence>
<dbReference type="Pfam" id="PF00172">
    <property type="entry name" value="Zn_clus"/>
    <property type="match status" value="1"/>
</dbReference>
<dbReference type="InterPro" id="IPR036864">
    <property type="entry name" value="Zn2-C6_fun-type_DNA-bd_sf"/>
</dbReference>
<evidence type="ECO:0000256" key="3">
    <source>
        <dbReference type="SAM" id="Coils"/>
    </source>
</evidence>
<dbReference type="PROSITE" id="PS50048">
    <property type="entry name" value="ZN2_CY6_FUNGAL_2"/>
    <property type="match status" value="1"/>
</dbReference>
<dbReference type="InterPro" id="IPR007219">
    <property type="entry name" value="XnlR_reg_dom"/>
</dbReference>
<feature type="compositionally biased region" description="Basic and acidic residues" evidence="4">
    <location>
        <begin position="723"/>
        <end position="737"/>
    </location>
</feature>
<dbReference type="Gene3D" id="4.10.240.10">
    <property type="entry name" value="Zn(2)-C6 fungal-type DNA-binding domain"/>
    <property type="match status" value="1"/>
</dbReference>
<feature type="coiled-coil region" evidence="3">
    <location>
        <begin position="173"/>
        <end position="200"/>
    </location>
</feature>
<feature type="region of interest" description="Disordered" evidence="4">
    <location>
        <begin position="1"/>
        <end position="81"/>
    </location>
</feature>
<evidence type="ECO:0000313" key="6">
    <source>
        <dbReference type="EMBL" id="WPH03518.1"/>
    </source>
</evidence>
<evidence type="ECO:0000259" key="5">
    <source>
        <dbReference type="PROSITE" id="PS50048"/>
    </source>
</evidence>
<feature type="domain" description="Zn(2)-C6 fungal-type" evidence="5">
    <location>
        <begin position="135"/>
        <end position="166"/>
    </location>
</feature>
<dbReference type="PANTHER" id="PTHR46910:SF1">
    <property type="entry name" value="MISCELLANEOUS ZN(II)2CYS6 TRANSCRIPTION FACTOR (EUROFUNG)-RELATED"/>
    <property type="match status" value="1"/>
</dbReference>
<feature type="region of interest" description="Disordered" evidence="4">
    <location>
        <begin position="766"/>
        <end position="890"/>
    </location>
</feature>
<dbReference type="GO" id="GO:0006351">
    <property type="term" value="P:DNA-templated transcription"/>
    <property type="evidence" value="ECO:0007669"/>
    <property type="project" value="InterPro"/>
</dbReference>
<dbReference type="PANTHER" id="PTHR46910">
    <property type="entry name" value="TRANSCRIPTION FACTOR PDR1"/>
    <property type="match status" value="1"/>
</dbReference>
<feature type="compositionally biased region" description="Low complexity" evidence="4">
    <location>
        <begin position="21"/>
        <end position="36"/>
    </location>
</feature>
<dbReference type="InterPro" id="IPR001138">
    <property type="entry name" value="Zn2Cys6_DnaBD"/>
</dbReference>
<feature type="compositionally biased region" description="Low complexity" evidence="4">
    <location>
        <begin position="864"/>
        <end position="882"/>
    </location>
</feature>
<dbReference type="SMART" id="SM00066">
    <property type="entry name" value="GAL4"/>
    <property type="match status" value="1"/>
</dbReference>
<dbReference type="CDD" id="cd00067">
    <property type="entry name" value="GAL4"/>
    <property type="match status" value="1"/>
</dbReference>
<evidence type="ECO:0000256" key="1">
    <source>
        <dbReference type="ARBA" id="ARBA00022723"/>
    </source>
</evidence>
<gene>
    <name evidence="6" type="ORF">R9X50_00639800</name>
</gene>
<dbReference type="PROSITE" id="PS00463">
    <property type="entry name" value="ZN2_CY6_FUNGAL_1"/>
    <property type="match status" value="1"/>
</dbReference>
<dbReference type="EMBL" id="CP138589">
    <property type="protein sequence ID" value="WPH03518.1"/>
    <property type="molecule type" value="Genomic_DNA"/>
</dbReference>